<evidence type="ECO:0000313" key="3">
    <source>
        <dbReference type="Proteomes" id="UP001203945"/>
    </source>
</evidence>
<comment type="caution">
    <text evidence="2">The sequence shown here is derived from an EMBL/GenBank/DDBJ whole genome shotgun (WGS) entry which is preliminary data.</text>
</comment>
<name>A0ABT1MU69_9RHOB</name>
<reference evidence="2 3" key="1">
    <citation type="submission" date="2022-03" db="EMBL/GenBank/DDBJ databases">
        <authorList>
            <person name="He Y."/>
        </authorList>
    </citation>
    <scope>NUCLEOTIDE SEQUENCE [LARGE SCALE GENOMIC DNA]</scope>
    <source>
        <strain evidence="2 3">TK19116</strain>
    </source>
</reference>
<gene>
    <name evidence="2" type="ORF">MLD63_15760</name>
</gene>
<dbReference type="Pfam" id="PF09356">
    <property type="entry name" value="Phage_BR0599"/>
    <property type="match status" value="1"/>
</dbReference>
<evidence type="ECO:0000313" key="2">
    <source>
        <dbReference type="EMBL" id="MCQ0971878.1"/>
    </source>
</evidence>
<dbReference type="InterPro" id="IPR011928">
    <property type="entry name" value="Phage_phiJL001_Gp84"/>
</dbReference>
<dbReference type="InterPro" id="IPR018964">
    <property type="entry name" value="Phage_phiJL001_Gp84_C"/>
</dbReference>
<evidence type="ECO:0000259" key="1">
    <source>
        <dbReference type="Pfam" id="PF09356"/>
    </source>
</evidence>
<proteinExistence type="predicted"/>
<dbReference type="Pfam" id="PF09931">
    <property type="entry name" value="Phage_phiJL001_Gp84_N"/>
    <property type="match status" value="1"/>
</dbReference>
<dbReference type="NCBIfam" id="TIGR02218">
    <property type="entry name" value="phg_TIGR02218"/>
    <property type="match status" value="1"/>
</dbReference>
<sequence>MTTTTIARAWRINRSDGTTLGFTDHDGPLEFDGVVFRPDSGLSARALVQAVGLSVDNTEAEGALSDEAITETDLIAGRWDGAELSMWEVDWSDPSQRRLAFRGHIGEVSRRGGGFRAELRGLSEALNKSMGRAYHPRCSARLGDRWCKVDLEQAQLRVEASIVAIDDDRTFRIDTLVGYRARWFDHGSMSVLSGACSGVTAPIKNDRLLSVGRRQIELWAAASAPMAVGDRVSLTAGCDKSGACCRDKFDNYLNFRGFPHMPGEDWLVAPQVEKRRKDVAVVAQFQPYSGRSGDDS</sequence>
<keyword evidence="3" id="KW-1185">Reference proteome</keyword>
<dbReference type="EMBL" id="JAKZEU010000006">
    <property type="protein sequence ID" value="MCQ0971878.1"/>
    <property type="molecule type" value="Genomic_DNA"/>
</dbReference>
<feature type="domain" description="Bacteriophage phiJL001 Gp84 C-terminal" evidence="1">
    <location>
        <begin position="182"/>
        <end position="265"/>
    </location>
</feature>
<accession>A0ABT1MU69</accession>
<protein>
    <submittedName>
        <fullName evidence="2">DUF2163 domain-containing protein</fullName>
    </submittedName>
</protein>
<organism evidence="2 3">
    <name type="scientific">Paracoccus albicereus</name>
    <dbReference type="NCBI Taxonomy" id="2922394"/>
    <lineage>
        <taxon>Bacteria</taxon>
        <taxon>Pseudomonadati</taxon>
        <taxon>Pseudomonadota</taxon>
        <taxon>Alphaproteobacteria</taxon>
        <taxon>Rhodobacterales</taxon>
        <taxon>Paracoccaceae</taxon>
        <taxon>Paracoccus</taxon>
    </lineage>
</organism>
<dbReference type="Proteomes" id="UP001203945">
    <property type="component" value="Unassembled WGS sequence"/>
</dbReference>
<dbReference type="RefSeq" id="WP_255330884.1">
    <property type="nucleotide sequence ID" value="NZ_JAKZEU010000006.1"/>
</dbReference>